<evidence type="ECO:0000313" key="6">
    <source>
        <dbReference type="EMBL" id="KEA62928.1"/>
    </source>
</evidence>
<dbReference type="Pfam" id="PF00072">
    <property type="entry name" value="Response_reg"/>
    <property type="match status" value="1"/>
</dbReference>
<dbReference type="PROSITE" id="PS50110">
    <property type="entry name" value="RESPONSE_REGULATORY"/>
    <property type="match status" value="1"/>
</dbReference>
<dbReference type="eggNOG" id="COG2197">
    <property type="taxonomic scope" value="Bacteria"/>
</dbReference>
<dbReference type="CDD" id="cd17535">
    <property type="entry name" value="REC_NarL-like"/>
    <property type="match status" value="1"/>
</dbReference>
<proteinExistence type="predicted"/>
<evidence type="ECO:0000259" key="4">
    <source>
        <dbReference type="PROSITE" id="PS50043"/>
    </source>
</evidence>
<gene>
    <name evidence="6" type="ORF">ADIMK_2898</name>
</gene>
<dbReference type="SMART" id="SM00448">
    <property type="entry name" value="REC"/>
    <property type="match status" value="1"/>
</dbReference>
<dbReference type="GO" id="GO:0006355">
    <property type="term" value="P:regulation of DNA-templated transcription"/>
    <property type="evidence" value="ECO:0007669"/>
    <property type="project" value="InterPro"/>
</dbReference>
<dbReference type="GO" id="GO:0003677">
    <property type="term" value="F:DNA binding"/>
    <property type="evidence" value="ECO:0007669"/>
    <property type="project" value="UniProtKB-KW"/>
</dbReference>
<protein>
    <submittedName>
        <fullName evidence="6">Proline sensor-regulator PrlR</fullName>
    </submittedName>
</protein>
<reference evidence="6 7" key="1">
    <citation type="submission" date="2014-04" db="EMBL/GenBank/DDBJ databases">
        <title>Marinobacterium kochiensis sp. nov., isolated from sediment sample collected from Kochi backwaters in Kerala, India.</title>
        <authorList>
            <person name="Singh A."/>
            <person name="Pinnaka A.K."/>
        </authorList>
    </citation>
    <scope>NUCLEOTIDE SEQUENCE [LARGE SCALE GENOMIC DNA]</scope>
    <source>
        <strain evidence="6 7">AK27</strain>
    </source>
</reference>
<dbReference type="PATRIC" id="fig|1232683.4.peg.2849"/>
<keyword evidence="7" id="KW-1185">Reference proteome</keyword>
<dbReference type="PANTHER" id="PTHR45566">
    <property type="entry name" value="HTH-TYPE TRANSCRIPTIONAL REGULATOR YHJB-RELATED"/>
    <property type="match status" value="1"/>
</dbReference>
<dbReference type="InterPro" id="IPR058245">
    <property type="entry name" value="NreC/VraR/RcsB-like_REC"/>
</dbReference>
<dbReference type="PRINTS" id="PR00038">
    <property type="entry name" value="HTHLUXR"/>
</dbReference>
<dbReference type="Proteomes" id="UP000028252">
    <property type="component" value="Unassembled WGS sequence"/>
</dbReference>
<keyword evidence="2" id="KW-0238">DNA-binding</keyword>
<dbReference type="InterPro" id="IPR016032">
    <property type="entry name" value="Sig_transdc_resp-reg_C-effctor"/>
</dbReference>
<dbReference type="GO" id="GO:0000160">
    <property type="term" value="P:phosphorelay signal transduction system"/>
    <property type="evidence" value="ECO:0007669"/>
    <property type="project" value="InterPro"/>
</dbReference>
<accession>A0A081FWM3</accession>
<dbReference type="RefSeq" id="WP_036189748.1">
    <property type="nucleotide sequence ID" value="NZ_JMQN01000043.1"/>
</dbReference>
<evidence type="ECO:0000256" key="1">
    <source>
        <dbReference type="ARBA" id="ARBA00022553"/>
    </source>
</evidence>
<dbReference type="Gene3D" id="3.40.50.2300">
    <property type="match status" value="1"/>
</dbReference>
<dbReference type="CDD" id="cd06170">
    <property type="entry name" value="LuxR_C_like"/>
    <property type="match status" value="1"/>
</dbReference>
<evidence type="ECO:0000259" key="5">
    <source>
        <dbReference type="PROSITE" id="PS50110"/>
    </source>
</evidence>
<dbReference type="OrthoDB" id="9814495at2"/>
<evidence type="ECO:0000256" key="3">
    <source>
        <dbReference type="PROSITE-ProRule" id="PRU00169"/>
    </source>
</evidence>
<feature type="modified residue" description="4-aspartylphosphate" evidence="3">
    <location>
        <position position="53"/>
    </location>
</feature>
<dbReference type="InterPro" id="IPR000792">
    <property type="entry name" value="Tscrpt_reg_LuxR_C"/>
</dbReference>
<dbReference type="InterPro" id="IPR001789">
    <property type="entry name" value="Sig_transdc_resp-reg_receiver"/>
</dbReference>
<organism evidence="6 7">
    <name type="scientific">Marinobacterium lacunae</name>
    <dbReference type="NCBI Taxonomy" id="1232683"/>
    <lineage>
        <taxon>Bacteria</taxon>
        <taxon>Pseudomonadati</taxon>
        <taxon>Pseudomonadota</taxon>
        <taxon>Gammaproteobacteria</taxon>
        <taxon>Oceanospirillales</taxon>
        <taxon>Oceanospirillaceae</taxon>
        <taxon>Marinobacterium</taxon>
    </lineage>
</organism>
<dbReference type="PANTHER" id="PTHR45566:SF1">
    <property type="entry name" value="HTH-TYPE TRANSCRIPTIONAL REGULATOR YHJB-RELATED"/>
    <property type="match status" value="1"/>
</dbReference>
<dbReference type="EMBL" id="JMQN01000043">
    <property type="protein sequence ID" value="KEA62928.1"/>
    <property type="molecule type" value="Genomic_DNA"/>
</dbReference>
<dbReference type="InterPro" id="IPR011006">
    <property type="entry name" value="CheY-like_superfamily"/>
</dbReference>
<sequence length="208" mass="22629">MKILLVDDHQLFLDGLTSLLAASERVESILTVNNGRDACALLKSGAFDIALIDLRLPIMDGFSLLEALSRAHSLVPVIVVSASRDPDDIRRAFELGAMSFIPKSSTGQQILETIEAVSKGELVYQSGGDSAGDAHQFSSEDWAAQHNMTQRQLEVLRLVRQGLSNQAIAEQLHVSLATVKSHISAIFQILDTQSRSESIKKAHQLGLD</sequence>
<evidence type="ECO:0000256" key="2">
    <source>
        <dbReference type="ARBA" id="ARBA00023125"/>
    </source>
</evidence>
<name>A0A081FWM3_9GAMM</name>
<dbReference type="Pfam" id="PF00196">
    <property type="entry name" value="GerE"/>
    <property type="match status" value="1"/>
</dbReference>
<dbReference type="SUPFAM" id="SSF52172">
    <property type="entry name" value="CheY-like"/>
    <property type="match status" value="1"/>
</dbReference>
<dbReference type="AlphaFoldDB" id="A0A081FWM3"/>
<feature type="domain" description="Response regulatory" evidence="5">
    <location>
        <begin position="2"/>
        <end position="118"/>
    </location>
</feature>
<dbReference type="SMART" id="SM00421">
    <property type="entry name" value="HTH_LUXR"/>
    <property type="match status" value="1"/>
</dbReference>
<dbReference type="PROSITE" id="PS50043">
    <property type="entry name" value="HTH_LUXR_2"/>
    <property type="match status" value="1"/>
</dbReference>
<evidence type="ECO:0000313" key="7">
    <source>
        <dbReference type="Proteomes" id="UP000028252"/>
    </source>
</evidence>
<feature type="domain" description="HTH luxR-type" evidence="4">
    <location>
        <begin position="141"/>
        <end position="206"/>
    </location>
</feature>
<dbReference type="InterPro" id="IPR051015">
    <property type="entry name" value="EvgA-like"/>
</dbReference>
<dbReference type="SUPFAM" id="SSF46894">
    <property type="entry name" value="C-terminal effector domain of the bipartite response regulators"/>
    <property type="match status" value="1"/>
</dbReference>
<keyword evidence="1 3" id="KW-0597">Phosphoprotein</keyword>
<comment type="caution">
    <text evidence="6">The sequence shown here is derived from an EMBL/GenBank/DDBJ whole genome shotgun (WGS) entry which is preliminary data.</text>
</comment>
<dbReference type="STRING" id="1232683.ADIMK_2898"/>